<evidence type="ECO:0000256" key="1">
    <source>
        <dbReference type="SAM" id="MobiDB-lite"/>
    </source>
</evidence>
<dbReference type="EMBL" id="FNKB01000001">
    <property type="protein sequence ID" value="SDQ12139.1"/>
    <property type="molecule type" value="Genomic_DNA"/>
</dbReference>
<feature type="region of interest" description="Disordered" evidence="1">
    <location>
        <begin position="1"/>
        <end position="59"/>
    </location>
</feature>
<evidence type="ECO:0000313" key="2">
    <source>
        <dbReference type="EMBL" id="SDQ12139.1"/>
    </source>
</evidence>
<sequence length="59" mass="6312">MGHRTTRSDPFAQDLAATNSQNSITVGQEKASLGDDLDTTNDGGLLPSPRDTNLMTKYS</sequence>
<organism evidence="3 4">
    <name type="scientific">Leucobacter chromiiresistens</name>
    <dbReference type="NCBI Taxonomy" id="1079994"/>
    <lineage>
        <taxon>Bacteria</taxon>
        <taxon>Bacillati</taxon>
        <taxon>Actinomycetota</taxon>
        <taxon>Actinomycetes</taxon>
        <taxon>Micrococcales</taxon>
        <taxon>Microbacteriaceae</taxon>
        <taxon>Leucobacter</taxon>
    </lineage>
</organism>
<evidence type="ECO:0000313" key="4">
    <source>
        <dbReference type="Proteomes" id="UP000182690"/>
    </source>
</evidence>
<dbReference type="Proteomes" id="UP000182690">
    <property type="component" value="Unassembled WGS sequence"/>
</dbReference>
<feature type="compositionally biased region" description="Polar residues" evidence="1">
    <location>
        <begin position="16"/>
        <end position="26"/>
    </location>
</feature>
<dbReference type="EMBL" id="FNKB01000001">
    <property type="protein sequence ID" value="SDQ25011.1"/>
    <property type="molecule type" value="Genomic_DNA"/>
</dbReference>
<feature type="compositionally biased region" description="Polar residues" evidence="1">
    <location>
        <begin position="50"/>
        <end position="59"/>
    </location>
</feature>
<protein>
    <submittedName>
        <fullName evidence="3">Uncharacterized protein</fullName>
    </submittedName>
</protein>
<accession>A0A1H0ZCV3</accession>
<proteinExistence type="predicted"/>
<reference evidence="3 4" key="1">
    <citation type="submission" date="2016-10" db="EMBL/GenBank/DDBJ databases">
        <authorList>
            <person name="de Groot N.N."/>
        </authorList>
    </citation>
    <scope>NUCLEOTIDE SEQUENCE [LARGE SCALE GENOMIC DNA]</scope>
    <source>
        <strain evidence="3 4">DSM 22788</strain>
    </source>
</reference>
<evidence type="ECO:0000313" key="3">
    <source>
        <dbReference type="EMBL" id="SDQ25011.1"/>
    </source>
</evidence>
<dbReference type="AlphaFoldDB" id="A0A1H0ZCV3"/>
<name>A0A1H0ZCV3_9MICO</name>
<gene>
    <name evidence="2" type="ORF">SAMN04488565_0684</name>
    <name evidence="3" type="ORF">SAMN04488565_1626</name>
</gene>
<dbReference type="STRING" id="1079994.SAMN04488565_0684"/>